<evidence type="ECO:0000313" key="2">
    <source>
        <dbReference type="EMBL" id="KAJ8338605.1"/>
    </source>
</evidence>
<dbReference type="Proteomes" id="UP001152622">
    <property type="component" value="Chromosome 18"/>
</dbReference>
<evidence type="ECO:0000313" key="3">
    <source>
        <dbReference type="Proteomes" id="UP001152622"/>
    </source>
</evidence>
<evidence type="ECO:0000256" key="1">
    <source>
        <dbReference type="SAM" id="MobiDB-lite"/>
    </source>
</evidence>
<feature type="region of interest" description="Disordered" evidence="1">
    <location>
        <begin position="1"/>
        <end position="25"/>
    </location>
</feature>
<protein>
    <submittedName>
        <fullName evidence="2">Uncharacterized protein</fullName>
    </submittedName>
</protein>
<accession>A0A9Q1EGY9</accession>
<dbReference type="EMBL" id="JAINUF010000018">
    <property type="protein sequence ID" value="KAJ8338605.1"/>
    <property type="molecule type" value="Genomic_DNA"/>
</dbReference>
<sequence length="90" mass="9558">MSGNCLRSINPTPRRQFTPSSSALYPSTLGSPSWACTTGLCSRSPAAVRESSAAMSSTAPGPLSRFCQQITKDEAVGQYLSQKSRFTTGH</sequence>
<dbReference type="AlphaFoldDB" id="A0A9Q1EGY9"/>
<comment type="caution">
    <text evidence="2">The sequence shown here is derived from an EMBL/GenBank/DDBJ whole genome shotgun (WGS) entry which is preliminary data.</text>
</comment>
<reference evidence="2" key="1">
    <citation type="journal article" date="2023" name="Science">
        <title>Genome structures resolve the early diversification of teleost fishes.</title>
        <authorList>
            <person name="Parey E."/>
            <person name="Louis A."/>
            <person name="Montfort J."/>
            <person name="Bouchez O."/>
            <person name="Roques C."/>
            <person name="Iampietro C."/>
            <person name="Lluch J."/>
            <person name="Castinel A."/>
            <person name="Donnadieu C."/>
            <person name="Desvignes T."/>
            <person name="Floi Bucao C."/>
            <person name="Jouanno E."/>
            <person name="Wen M."/>
            <person name="Mejri S."/>
            <person name="Dirks R."/>
            <person name="Jansen H."/>
            <person name="Henkel C."/>
            <person name="Chen W.J."/>
            <person name="Zahm M."/>
            <person name="Cabau C."/>
            <person name="Klopp C."/>
            <person name="Thompson A.W."/>
            <person name="Robinson-Rechavi M."/>
            <person name="Braasch I."/>
            <person name="Lecointre G."/>
            <person name="Bobe J."/>
            <person name="Postlethwait J.H."/>
            <person name="Berthelot C."/>
            <person name="Roest Crollius H."/>
            <person name="Guiguen Y."/>
        </authorList>
    </citation>
    <scope>NUCLEOTIDE SEQUENCE</scope>
    <source>
        <strain evidence="2">WJC10195</strain>
    </source>
</reference>
<keyword evidence="3" id="KW-1185">Reference proteome</keyword>
<organism evidence="2 3">
    <name type="scientific">Synaphobranchus kaupii</name>
    <name type="common">Kaup's arrowtooth eel</name>
    <dbReference type="NCBI Taxonomy" id="118154"/>
    <lineage>
        <taxon>Eukaryota</taxon>
        <taxon>Metazoa</taxon>
        <taxon>Chordata</taxon>
        <taxon>Craniata</taxon>
        <taxon>Vertebrata</taxon>
        <taxon>Euteleostomi</taxon>
        <taxon>Actinopterygii</taxon>
        <taxon>Neopterygii</taxon>
        <taxon>Teleostei</taxon>
        <taxon>Anguilliformes</taxon>
        <taxon>Synaphobranchidae</taxon>
        <taxon>Synaphobranchus</taxon>
    </lineage>
</organism>
<name>A0A9Q1EGY9_SYNKA</name>
<proteinExistence type="predicted"/>
<gene>
    <name evidence="2" type="ORF">SKAU_G00375710</name>
</gene>